<keyword evidence="2" id="KW-0479">Metal-binding</keyword>
<proteinExistence type="inferred from homology"/>
<dbReference type="CDD" id="cd12107">
    <property type="entry name" value="Hemerythrin"/>
    <property type="match status" value="1"/>
</dbReference>
<evidence type="ECO:0000313" key="5">
    <source>
        <dbReference type="EMBL" id="SER59746.1"/>
    </source>
</evidence>
<protein>
    <submittedName>
        <fullName evidence="5">Hemerythrin</fullName>
    </submittedName>
</protein>
<organism evidence="5 6">
    <name type="scientific">Giesbergeria anulus</name>
    <dbReference type="NCBI Taxonomy" id="180197"/>
    <lineage>
        <taxon>Bacteria</taxon>
        <taxon>Pseudomonadati</taxon>
        <taxon>Pseudomonadota</taxon>
        <taxon>Betaproteobacteria</taxon>
        <taxon>Burkholderiales</taxon>
        <taxon>Comamonadaceae</taxon>
        <taxon>Giesbergeria</taxon>
    </lineage>
</organism>
<dbReference type="STRING" id="180197.SAMN02982919_02676"/>
<dbReference type="Gene3D" id="1.20.120.50">
    <property type="entry name" value="Hemerythrin-like"/>
    <property type="match status" value="1"/>
</dbReference>
<evidence type="ECO:0000313" key="6">
    <source>
        <dbReference type="Proteomes" id="UP000199766"/>
    </source>
</evidence>
<dbReference type="Pfam" id="PF01814">
    <property type="entry name" value="Hemerythrin"/>
    <property type="match status" value="1"/>
</dbReference>
<dbReference type="InterPro" id="IPR012827">
    <property type="entry name" value="Hemerythrin_metal-bd"/>
</dbReference>
<dbReference type="SUPFAM" id="SSF47188">
    <property type="entry name" value="Hemerythrin-like"/>
    <property type="match status" value="1"/>
</dbReference>
<gene>
    <name evidence="5" type="ORF">SAMN02982919_02676</name>
</gene>
<sequence length="145" mass="16867">MAYFVWADDMVIDNGTIDQDHRKLVDQVNALHTATIDGRGNEIVGQLLERVIADTEEHLRHEEHEMALAQFPDLERHKHTHVLFVAQLHELQRKHREGSMTVASQLSTTLRDWLSLHIRRNDRELRVFLQKKNRATAPAVVRALK</sequence>
<dbReference type="PANTHER" id="PTHR37164:SF1">
    <property type="entry name" value="BACTERIOHEMERYTHRIN"/>
    <property type="match status" value="1"/>
</dbReference>
<dbReference type="InterPro" id="IPR012312">
    <property type="entry name" value="Hemerythrin-like"/>
</dbReference>
<dbReference type="InterPro" id="IPR035938">
    <property type="entry name" value="Hemerythrin-like_sf"/>
</dbReference>
<keyword evidence="3" id="KW-0408">Iron</keyword>
<dbReference type="NCBIfam" id="NF033749">
    <property type="entry name" value="bact_hemeryth"/>
    <property type="match status" value="1"/>
</dbReference>
<evidence type="ECO:0000259" key="4">
    <source>
        <dbReference type="Pfam" id="PF01814"/>
    </source>
</evidence>
<dbReference type="Proteomes" id="UP000199766">
    <property type="component" value="Unassembled WGS sequence"/>
</dbReference>
<accession>A0A1H9QGU4</accession>
<evidence type="ECO:0000256" key="1">
    <source>
        <dbReference type="ARBA" id="ARBA00010587"/>
    </source>
</evidence>
<evidence type="ECO:0000256" key="3">
    <source>
        <dbReference type="ARBA" id="ARBA00023004"/>
    </source>
</evidence>
<feature type="domain" description="Hemerythrin-like" evidence="4">
    <location>
        <begin position="16"/>
        <end position="125"/>
    </location>
</feature>
<reference evidence="5 6" key="1">
    <citation type="submission" date="2016-10" db="EMBL/GenBank/DDBJ databases">
        <authorList>
            <person name="de Groot N.N."/>
        </authorList>
    </citation>
    <scope>NUCLEOTIDE SEQUENCE [LARGE SCALE GENOMIC DNA]</scope>
    <source>
        <strain evidence="5 6">ATCC 35958</strain>
    </source>
</reference>
<keyword evidence="6" id="KW-1185">Reference proteome</keyword>
<evidence type="ECO:0000256" key="2">
    <source>
        <dbReference type="ARBA" id="ARBA00022723"/>
    </source>
</evidence>
<dbReference type="InterPro" id="IPR050669">
    <property type="entry name" value="Hemerythrin"/>
</dbReference>
<dbReference type="EMBL" id="FOGD01000010">
    <property type="protein sequence ID" value="SER59746.1"/>
    <property type="molecule type" value="Genomic_DNA"/>
</dbReference>
<name>A0A1H9QGU4_9BURK</name>
<comment type="similarity">
    <text evidence="1">Belongs to the hemerythrin family.</text>
</comment>
<dbReference type="PANTHER" id="PTHR37164">
    <property type="entry name" value="BACTERIOHEMERYTHRIN"/>
    <property type="match status" value="1"/>
</dbReference>
<dbReference type="AlphaFoldDB" id="A0A1H9QGU4"/>
<dbReference type="NCBIfam" id="TIGR02481">
    <property type="entry name" value="hemeryth_dom"/>
    <property type="match status" value="1"/>
</dbReference>
<dbReference type="GO" id="GO:0046872">
    <property type="term" value="F:metal ion binding"/>
    <property type="evidence" value="ECO:0007669"/>
    <property type="project" value="UniProtKB-KW"/>
</dbReference>
<dbReference type="RefSeq" id="WP_143059680.1">
    <property type="nucleotide sequence ID" value="NZ_FOGD01000010.1"/>
</dbReference>
<dbReference type="OrthoDB" id="5296936at2"/>